<gene>
    <name evidence="2" type="ORF">PH603_10780</name>
</gene>
<dbReference type="Gene3D" id="1.10.150.690">
    <property type="entry name" value="DUF2063"/>
    <property type="match status" value="1"/>
</dbReference>
<evidence type="ECO:0000313" key="2">
    <source>
        <dbReference type="EMBL" id="WCL53023.1"/>
    </source>
</evidence>
<dbReference type="InterPro" id="IPR044922">
    <property type="entry name" value="DUF2063_N_sf"/>
</dbReference>
<reference evidence="2" key="1">
    <citation type="submission" date="2023-01" db="EMBL/GenBank/DDBJ databases">
        <title>The genome sequence of Kordiimonadaceae bacterium 6D33.</title>
        <authorList>
            <person name="Liu Y."/>
        </authorList>
    </citation>
    <scope>NUCLEOTIDE SEQUENCE</scope>
    <source>
        <strain evidence="2">6D33</strain>
    </source>
</reference>
<sequence length="184" mass="19920">MPDLATLQKAMKAEILGAEPEAVIGLAINGHGLDPHARLRIHANTLRLGLIDTLMDRYPSCRAFVGDEFWRAVARAYVKVHAPQSAVLHDYGASMGDFLGGFGPVQTLPYLADLARLEWLIHDIQNRAGDAEARLASAYPVFDLWRAANGYIAPEAVDLAVGRQQVLVAGRSGEVHVELEGEAA</sequence>
<keyword evidence="2" id="KW-0238">DNA-binding</keyword>
<evidence type="ECO:0000259" key="1">
    <source>
        <dbReference type="Pfam" id="PF09836"/>
    </source>
</evidence>
<name>A0AAF0BFZ8_9PROT</name>
<dbReference type="InterPro" id="IPR018640">
    <property type="entry name" value="DUF2063"/>
</dbReference>
<organism evidence="2 3">
    <name type="scientific">Gimibacter soli</name>
    <dbReference type="NCBI Taxonomy" id="3024400"/>
    <lineage>
        <taxon>Bacteria</taxon>
        <taxon>Pseudomonadati</taxon>
        <taxon>Pseudomonadota</taxon>
        <taxon>Alphaproteobacteria</taxon>
        <taxon>Kordiimonadales</taxon>
        <taxon>Temperatibacteraceae</taxon>
        <taxon>Gimibacter</taxon>
    </lineage>
</organism>
<proteinExistence type="predicted"/>
<dbReference type="GO" id="GO:0003677">
    <property type="term" value="F:DNA binding"/>
    <property type="evidence" value="ECO:0007669"/>
    <property type="project" value="UniProtKB-KW"/>
</dbReference>
<evidence type="ECO:0000313" key="3">
    <source>
        <dbReference type="Proteomes" id="UP001217500"/>
    </source>
</evidence>
<dbReference type="KEGG" id="gso:PH603_10780"/>
<protein>
    <submittedName>
        <fullName evidence="2">DNA-binding domain-containing protein</fullName>
    </submittedName>
</protein>
<dbReference type="RefSeq" id="WP_289502535.1">
    <property type="nucleotide sequence ID" value="NZ_CP116805.1"/>
</dbReference>
<accession>A0AAF0BFZ8</accession>
<dbReference type="AlphaFoldDB" id="A0AAF0BFZ8"/>
<feature type="domain" description="Putative DNA-binding" evidence="1">
    <location>
        <begin position="7"/>
        <end position="99"/>
    </location>
</feature>
<keyword evidence="3" id="KW-1185">Reference proteome</keyword>
<dbReference type="Proteomes" id="UP001217500">
    <property type="component" value="Chromosome"/>
</dbReference>
<dbReference type="Pfam" id="PF09836">
    <property type="entry name" value="DUF2063"/>
    <property type="match status" value="1"/>
</dbReference>
<dbReference type="EMBL" id="CP116805">
    <property type="protein sequence ID" value="WCL53023.1"/>
    <property type="molecule type" value="Genomic_DNA"/>
</dbReference>